<evidence type="ECO:0000256" key="6">
    <source>
        <dbReference type="SAM" id="Phobius"/>
    </source>
</evidence>
<evidence type="ECO:0000313" key="7">
    <source>
        <dbReference type="Proteomes" id="UP000887566"/>
    </source>
</evidence>
<name>A0A914VV18_9BILA</name>
<feature type="transmembrane region" description="Helical" evidence="6">
    <location>
        <begin position="36"/>
        <end position="54"/>
    </location>
</feature>
<dbReference type="AlphaFoldDB" id="A0A914VV18"/>
<organism evidence="7 8">
    <name type="scientific">Plectus sambesii</name>
    <dbReference type="NCBI Taxonomy" id="2011161"/>
    <lineage>
        <taxon>Eukaryota</taxon>
        <taxon>Metazoa</taxon>
        <taxon>Ecdysozoa</taxon>
        <taxon>Nematoda</taxon>
        <taxon>Chromadorea</taxon>
        <taxon>Plectida</taxon>
        <taxon>Plectina</taxon>
        <taxon>Plectoidea</taxon>
        <taxon>Plectidae</taxon>
        <taxon>Plectus</taxon>
    </lineage>
</organism>
<dbReference type="PANTHER" id="PTHR10736:SF0">
    <property type="entry name" value="BESTROPHIN HOMOLOG"/>
    <property type="match status" value="1"/>
</dbReference>
<evidence type="ECO:0000256" key="3">
    <source>
        <dbReference type="ARBA" id="ARBA00022989"/>
    </source>
</evidence>
<feature type="transmembrane region" description="Helical" evidence="6">
    <location>
        <begin position="75"/>
        <end position="94"/>
    </location>
</feature>
<comment type="subcellular location">
    <subcellularLocation>
        <location evidence="1">Membrane</location>
    </subcellularLocation>
</comment>
<evidence type="ECO:0000256" key="1">
    <source>
        <dbReference type="ARBA" id="ARBA00004370"/>
    </source>
</evidence>
<evidence type="ECO:0000313" key="8">
    <source>
        <dbReference type="WBParaSite" id="PSAMB.scaffold2615size22198.g18456.t1"/>
    </source>
</evidence>
<evidence type="ECO:0000256" key="2">
    <source>
        <dbReference type="ARBA" id="ARBA00022692"/>
    </source>
</evidence>
<evidence type="ECO:0000256" key="5">
    <source>
        <dbReference type="ARBA" id="ARBA00034769"/>
    </source>
</evidence>
<dbReference type="SUPFAM" id="SSF53850">
    <property type="entry name" value="Periplasmic binding protein-like II"/>
    <property type="match status" value="1"/>
</dbReference>
<protein>
    <submittedName>
        <fullName evidence="8">Uncharacterized protein</fullName>
    </submittedName>
</protein>
<dbReference type="WBParaSite" id="PSAMB.scaffold2615size22198.g18456.t1">
    <property type="protein sequence ID" value="PSAMB.scaffold2615size22198.g18456.t1"/>
    <property type="gene ID" value="PSAMB.scaffold2615size22198.g18456"/>
</dbReference>
<dbReference type="Gene3D" id="3.40.190.10">
    <property type="entry name" value="Periplasmic binding protein-like II"/>
    <property type="match status" value="1"/>
</dbReference>
<feature type="transmembrane region" description="Helical" evidence="6">
    <location>
        <begin position="851"/>
        <end position="869"/>
    </location>
</feature>
<keyword evidence="3 6" id="KW-1133">Transmembrane helix</keyword>
<dbReference type="InterPro" id="IPR000615">
    <property type="entry name" value="Bestrophin"/>
</dbReference>
<dbReference type="Proteomes" id="UP000887566">
    <property type="component" value="Unplaced"/>
</dbReference>
<evidence type="ECO:0000256" key="4">
    <source>
        <dbReference type="ARBA" id="ARBA00023136"/>
    </source>
</evidence>
<dbReference type="GO" id="GO:0005254">
    <property type="term" value="F:chloride channel activity"/>
    <property type="evidence" value="ECO:0007669"/>
    <property type="project" value="InterPro"/>
</dbReference>
<dbReference type="InterPro" id="IPR021134">
    <property type="entry name" value="Bestrophin-like"/>
</dbReference>
<sequence>MTVAYNLEVATSGLTNFAKILLRWHGSVWKSIYKELAAWLFFYAMFSLLYRFALNDYQKHIFEDIVAFCYLHSDFIPLTFILGFFVTLVVQRWWEMFNCFGWIDNCALYVAHYVIGNDEDTRMVRRNIIRYVALAQALVFRDVSPVVRERFPNDEAFIAAGFLTENEKLAMDSVISSYAKYWLPIHWAFNLMHKARRTGHIESDRAVELMQERLREFRSGLTKLRAAQWVPVPLAYTQVVFLAVRIYLLLGILGRQHVDGGRHANIHSPLDIYVPLLSILQFIFYLGQVKVAEALLNPYGADDDDFECNWFIDRNLKIGLEIVDDAIGREPPLERDVFWQDRVFNSIYTDHRTSNSRKRYKSAALTPNLFHKLSRTKSLRLPGSYDNHVEVELERGTKFGGSHHNLSSPTKDESNAVIEGETNANQQIGTNGGFITIRVEKAESVDKLSTMSSCPHWRGKLIVGYVPSIALFPQYCFESSTSRLCPKPGVLSEVWRLVAKKFNCKVEFKLGAAYGPYRREPNSSWTGILEQVNCGHLDGTVSLLTISPERFADFKITTPFGTSAYDLIHRANEDGTRQLNLAVFSPIVFFILIATVIMNGLLSQASESRAEPQKKIWWTWTRFMERIWICLTEVAQRHQRKKNFATAAVLILCAAMQMIYFAQFRYKLMTIVAMEELNADELFAQLRSGTRKLIIIKDADLKKNEKLKIFGTLDNLTEGKRLIIAGTREKALEILCSGWDLLLLARLRDLVTLVNQHRFCRYLPVKLNASSFTVASDIITAESMLPDGLVLAKNMSNKFLEAINYVILTIFKDDDLQQRVYHYGAVEIYRRPAIVQPPPYSIAFAEVRSGFLFWLAGMSLSLIVFLVRYSRYLTTPAVLTNIQSITRWRVALHNRSATPAQGDYFCNEPWHISQEK</sequence>
<feature type="transmembrane region" description="Helical" evidence="6">
    <location>
        <begin position="644"/>
        <end position="662"/>
    </location>
</feature>
<accession>A0A914VV18</accession>
<keyword evidence="4 6" id="KW-0472">Membrane</keyword>
<dbReference type="GO" id="GO:0016020">
    <property type="term" value="C:membrane"/>
    <property type="evidence" value="ECO:0007669"/>
    <property type="project" value="UniProtKB-SubCell"/>
</dbReference>
<comment type="similarity">
    <text evidence="5">Belongs to the anion channel-forming bestrophin (TC 1.A.46) family. Calcium-sensitive chloride channel subfamily.</text>
</comment>
<feature type="transmembrane region" description="Helical" evidence="6">
    <location>
        <begin position="581"/>
        <end position="602"/>
    </location>
</feature>
<proteinExistence type="inferred from homology"/>
<keyword evidence="7" id="KW-1185">Reference proteome</keyword>
<dbReference type="Pfam" id="PF01062">
    <property type="entry name" value="Bestrophin"/>
    <property type="match status" value="1"/>
</dbReference>
<dbReference type="PANTHER" id="PTHR10736">
    <property type="entry name" value="BESTROPHIN"/>
    <property type="match status" value="1"/>
</dbReference>
<keyword evidence="2 6" id="KW-0812">Transmembrane</keyword>
<reference evidence="8" key="1">
    <citation type="submission" date="2022-11" db="UniProtKB">
        <authorList>
            <consortium name="WormBaseParasite"/>
        </authorList>
    </citation>
    <scope>IDENTIFICATION</scope>
</reference>